<dbReference type="Gene3D" id="3.30.465.10">
    <property type="match status" value="1"/>
</dbReference>
<protein>
    <submittedName>
        <fullName evidence="6">FAD/FMN-containing dehydrogenase</fullName>
    </submittedName>
</protein>
<keyword evidence="7" id="KW-1185">Reference proteome</keyword>
<dbReference type="InterPro" id="IPR036318">
    <property type="entry name" value="FAD-bd_PCMH-like_sf"/>
</dbReference>
<dbReference type="Pfam" id="PF01565">
    <property type="entry name" value="FAD_binding_4"/>
    <property type="match status" value="1"/>
</dbReference>
<proteinExistence type="predicted"/>
<dbReference type="InterPro" id="IPR016167">
    <property type="entry name" value="FAD-bd_PCMH_sub1"/>
</dbReference>
<dbReference type="Gene3D" id="3.30.43.10">
    <property type="entry name" value="Uridine Diphospho-n-acetylenolpyruvylglucosamine Reductase, domain 2"/>
    <property type="match status" value="1"/>
</dbReference>
<comment type="caution">
    <text evidence="6">The sequence shown here is derived from an EMBL/GenBank/DDBJ whole genome shotgun (WGS) entry which is preliminary data.</text>
</comment>
<evidence type="ECO:0000256" key="3">
    <source>
        <dbReference type="ARBA" id="ARBA00022827"/>
    </source>
</evidence>
<dbReference type="InterPro" id="IPR004113">
    <property type="entry name" value="FAD-bd_oxidored_4_C"/>
</dbReference>
<dbReference type="InterPro" id="IPR016169">
    <property type="entry name" value="FAD-bd_PCMH_sub2"/>
</dbReference>
<dbReference type="InterPro" id="IPR006094">
    <property type="entry name" value="Oxid_FAD_bind_N"/>
</dbReference>
<dbReference type="Proteomes" id="UP000295357">
    <property type="component" value="Unassembled WGS sequence"/>
</dbReference>
<dbReference type="InterPro" id="IPR016164">
    <property type="entry name" value="FAD-linked_Oxase-like_C"/>
</dbReference>
<dbReference type="PANTHER" id="PTHR43716">
    <property type="entry name" value="D-2-HYDROXYGLUTARATE DEHYDROGENASE, MITOCHONDRIAL"/>
    <property type="match status" value="1"/>
</dbReference>
<evidence type="ECO:0000313" key="7">
    <source>
        <dbReference type="Proteomes" id="UP000295357"/>
    </source>
</evidence>
<evidence type="ECO:0000259" key="5">
    <source>
        <dbReference type="PROSITE" id="PS51387"/>
    </source>
</evidence>
<evidence type="ECO:0000256" key="2">
    <source>
        <dbReference type="ARBA" id="ARBA00022630"/>
    </source>
</evidence>
<sequence>MSPAFLEAARAIVGPEFALAGSDIEPRYLEPARYAPGQAAALLRPATATQVAELVALAAAHDLTLVPQGAHTGLVRAATPTDAGRHVLLATDRLREHFDFDPLDRTLRVSAGYKLSEINERLEPEGLFFPIDLSADPSVGGMLAHNTGGTRMLRYGDVRANTLGLAVVLPQGQVLQAGRGLQKDNTGLALQQLFVGSSGSLGLITEATLKLHPLPRQRAAALVAPADVESVLPLYQALMASELAGLVSAFEGISRPALQAALEHLGDAGKLFDGQLPEYALLIELASELPAARLDLNALLQEVLEREFESGRVVDAVIGADEEIWALRHSISEGLRDWGKVIGFDISLPRRHFMRFRAEGAVWLAKHFPPARLADFGHLGDGGLHFNLAWPHEAPPLDAEAMARLRAGINDIVLRLGGSFSAEHGVGPQIQQAYWQLSDPVGLRLAGEIQVLLNPKQTLGLTRFGPAE</sequence>
<gene>
    <name evidence="6" type="ORF">DFR39_101902</name>
</gene>
<keyword evidence="3" id="KW-0274">FAD</keyword>
<keyword evidence="4" id="KW-0560">Oxidoreductase</keyword>
<dbReference type="AlphaFoldDB" id="A0A4R6NCA2"/>
<keyword evidence="2" id="KW-0285">Flavoprotein</keyword>
<organism evidence="6 7">
    <name type="scientific">Roseateles asaccharophilus</name>
    <dbReference type="NCBI Taxonomy" id="582607"/>
    <lineage>
        <taxon>Bacteria</taxon>
        <taxon>Pseudomonadati</taxon>
        <taxon>Pseudomonadota</taxon>
        <taxon>Betaproteobacteria</taxon>
        <taxon>Burkholderiales</taxon>
        <taxon>Sphaerotilaceae</taxon>
        <taxon>Roseateles</taxon>
    </lineage>
</organism>
<dbReference type="SUPFAM" id="SSF56176">
    <property type="entry name" value="FAD-binding/transporter-associated domain-like"/>
    <property type="match status" value="1"/>
</dbReference>
<evidence type="ECO:0000256" key="1">
    <source>
        <dbReference type="ARBA" id="ARBA00001974"/>
    </source>
</evidence>
<dbReference type="InterPro" id="IPR051264">
    <property type="entry name" value="FAD-oxidored/transferase_4"/>
</dbReference>
<evidence type="ECO:0000256" key="4">
    <source>
        <dbReference type="ARBA" id="ARBA00023002"/>
    </source>
</evidence>
<dbReference type="InterPro" id="IPR016166">
    <property type="entry name" value="FAD-bd_PCMH"/>
</dbReference>
<dbReference type="EMBL" id="SNXE01000001">
    <property type="protein sequence ID" value="TDP13426.1"/>
    <property type="molecule type" value="Genomic_DNA"/>
</dbReference>
<dbReference type="GO" id="GO:0071949">
    <property type="term" value="F:FAD binding"/>
    <property type="evidence" value="ECO:0007669"/>
    <property type="project" value="InterPro"/>
</dbReference>
<dbReference type="PANTHER" id="PTHR43716:SF1">
    <property type="entry name" value="D-2-HYDROXYGLUTARATE DEHYDROGENASE, MITOCHONDRIAL"/>
    <property type="match status" value="1"/>
</dbReference>
<dbReference type="RefSeq" id="WP_133602311.1">
    <property type="nucleotide sequence ID" value="NZ_JAUFPJ010000001.1"/>
</dbReference>
<name>A0A4R6NCA2_9BURK</name>
<reference evidence="6 7" key="1">
    <citation type="submission" date="2019-03" db="EMBL/GenBank/DDBJ databases">
        <title>Genomic Encyclopedia of Type Strains, Phase IV (KMG-IV): sequencing the most valuable type-strain genomes for metagenomic binning, comparative biology and taxonomic classification.</title>
        <authorList>
            <person name="Goeker M."/>
        </authorList>
    </citation>
    <scope>NUCLEOTIDE SEQUENCE [LARGE SCALE GENOMIC DNA]</scope>
    <source>
        <strain evidence="6 7">DSM 25082</strain>
    </source>
</reference>
<dbReference type="GO" id="GO:0022904">
    <property type="term" value="P:respiratory electron transport chain"/>
    <property type="evidence" value="ECO:0007669"/>
    <property type="project" value="TreeGrafter"/>
</dbReference>
<dbReference type="PROSITE" id="PS51387">
    <property type="entry name" value="FAD_PCMH"/>
    <property type="match status" value="1"/>
</dbReference>
<dbReference type="SUPFAM" id="SSF55103">
    <property type="entry name" value="FAD-linked oxidases, C-terminal domain"/>
    <property type="match status" value="1"/>
</dbReference>
<feature type="domain" description="FAD-binding PCMH-type" evidence="5">
    <location>
        <begin position="34"/>
        <end position="214"/>
    </location>
</feature>
<dbReference type="GO" id="GO:0016491">
    <property type="term" value="F:oxidoreductase activity"/>
    <property type="evidence" value="ECO:0007669"/>
    <property type="project" value="UniProtKB-KW"/>
</dbReference>
<accession>A0A4R6NCA2</accession>
<comment type="cofactor">
    <cofactor evidence="1">
        <name>FAD</name>
        <dbReference type="ChEBI" id="CHEBI:57692"/>
    </cofactor>
</comment>
<dbReference type="OrthoDB" id="8712194at2"/>
<evidence type="ECO:0000313" key="6">
    <source>
        <dbReference type="EMBL" id="TDP13426.1"/>
    </source>
</evidence>
<dbReference type="Gene3D" id="3.30.70.2740">
    <property type="match status" value="1"/>
</dbReference>
<dbReference type="Gene3D" id="3.30.70.2190">
    <property type="match status" value="1"/>
</dbReference>
<dbReference type="Pfam" id="PF02913">
    <property type="entry name" value="FAD-oxidase_C"/>
    <property type="match status" value="1"/>
</dbReference>